<name>A0A6A6KAB1_HEVBR</name>
<accession>A0A6A6KAB1</accession>
<dbReference type="Proteomes" id="UP000467840">
    <property type="component" value="Chromosome 12"/>
</dbReference>
<feature type="region of interest" description="Disordered" evidence="1">
    <location>
        <begin position="121"/>
        <end position="140"/>
    </location>
</feature>
<dbReference type="GO" id="GO:0006694">
    <property type="term" value="P:steroid biosynthetic process"/>
    <property type="evidence" value="ECO:0007669"/>
    <property type="project" value="InterPro"/>
</dbReference>
<evidence type="ECO:0000256" key="1">
    <source>
        <dbReference type="SAM" id="MobiDB-lite"/>
    </source>
</evidence>
<evidence type="ECO:0000313" key="4">
    <source>
        <dbReference type="Proteomes" id="UP000467840"/>
    </source>
</evidence>
<organism evidence="3 4">
    <name type="scientific">Hevea brasiliensis</name>
    <name type="common">Para rubber tree</name>
    <name type="synonym">Siphonia brasiliensis</name>
    <dbReference type="NCBI Taxonomy" id="3981"/>
    <lineage>
        <taxon>Eukaryota</taxon>
        <taxon>Viridiplantae</taxon>
        <taxon>Streptophyta</taxon>
        <taxon>Embryophyta</taxon>
        <taxon>Tracheophyta</taxon>
        <taxon>Spermatophyta</taxon>
        <taxon>Magnoliopsida</taxon>
        <taxon>eudicotyledons</taxon>
        <taxon>Gunneridae</taxon>
        <taxon>Pentapetalae</taxon>
        <taxon>rosids</taxon>
        <taxon>fabids</taxon>
        <taxon>Malpighiales</taxon>
        <taxon>Euphorbiaceae</taxon>
        <taxon>Crotonoideae</taxon>
        <taxon>Micrandreae</taxon>
        <taxon>Hevea</taxon>
    </lineage>
</organism>
<evidence type="ECO:0000259" key="2">
    <source>
        <dbReference type="Pfam" id="PF01073"/>
    </source>
</evidence>
<gene>
    <name evidence="3" type="ORF">GH714_037560</name>
</gene>
<reference evidence="3 4" key="1">
    <citation type="journal article" date="2020" name="Mol. Plant">
        <title>The Chromosome-Based Rubber Tree Genome Provides New Insights into Spurge Genome Evolution and Rubber Biosynthesis.</title>
        <authorList>
            <person name="Liu J."/>
            <person name="Shi C."/>
            <person name="Shi C.C."/>
            <person name="Li W."/>
            <person name="Zhang Q.J."/>
            <person name="Zhang Y."/>
            <person name="Li K."/>
            <person name="Lu H.F."/>
            <person name="Shi C."/>
            <person name="Zhu S.T."/>
            <person name="Xiao Z.Y."/>
            <person name="Nan H."/>
            <person name="Yue Y."/>
            <person name="Zhu X.G."/>
            <person name="Wu Y."/>
            <person name="Hong X.N."/>
            <person name="Fan G.Y."/>
            <person name="Tong Y."/>
            <person name="Zhang D."/>
            <person name="Mao C.L."/>
            <person name="Liu Y.L."/>
            <person name="Hao S.J."/>
            <person name="Liu W.Q."/>
            <person name="Lv M.Q."/>
            <person name="Zhang H.B."/>
            <person name="Liu Y."/>
            <person name="Hu-Tang G.R."/>
            <person name="Wang J.P."/>
            <person name="Wang J.H."/>
            <person name="Sun Y.H."/>
            <person name="Ni S.B."/>
            <person name="Chen W.B."/>
            <person name="Zhang X.C."/>
            <person name="Jiao Y.N."/>
            <person name="Eichler E.E."/>
            <person name="Li G.H."/>
            <person name="Liu X."/>
            <person name="Gao L.Z."/>
        </authorList>
    </citation>
    <scope>NUCLEOTIDE SEQUENCE [LARGE SCALE GENOMIC DNA]</scope>
    <source>
        <strain evidence="4">cv. GT1</strain>
        <tissue evidence="3">Leaf</tissue>
    </source>
</reference>
<protein>
    <recommendedName>
        <fullName evidence="2">3-beta hydroxysteroid dehydrogenase/isomerase domain-containing protein</fullName>
    </recommendedName>
</protein>
<dbReference type="Gene3D" id="3.40.50.720">
    <property type="entry name" value="NAD(P)-binding Rossmann-like Domain"/>
    <property type="match status" value="1"/>
</dbReference>
<evidence type="ECO:0000313" key="3">
    <source>
        <dbReference type="EMBL" id="KAF2285046.1"/>
    </source>
</evidence>
<dbReference type="AlphaFoldDB" id="A0A6A6KAB1"/>
<dbReference type="SUPFAM" id="SSF51735">
    <property type="entry name" value="NAD(P)-binding Rossmann-fold domains"/>
    <property type="match status" value="1"/>
</dbReference>
<dbReference type="EMBL" id="JAAGAX010000018">
    <property type="protein sequence ID" value="KAF2285046.1"/>
    <property type="molecule type" value="Genomic_DNA"/>
</dbReference>
<proteinExistence type="predicted"/>
<dbReference type="InterPro" id="IPR036291">
    <property type="entry name" value="NAD(P)-bd_dom_sf"/>
</dbReference>
<dbReference type="Pfam" id="PF01073">
    <property type="entry name" value="3Beta_HSD"/>
    <property type="match status" value="1"/>
</dbReference>
<dbReference type="InterPro" id="IPR002225">
    <property type="entry name" value="3Beta_OHSteriod_DH/Estase"/>
</dbReference>
<comment type="caution">
    <text evidence="3">The sequence shown here is derived from an EMBL/GenBank/DDBJ whole genome shotgun (WGS) entry which is preliminary data.</text>
</comment>
<keyword evidence="4" id="KW-1185">Reference proteome</keyword>
<feature type="domain" description="3-beta hydroxysteroid dehydrogenase/isomerase" evidence="2">
    <location>
        <begin position="12"/>
        <end position="107"/>
    </location>
</feature>
<dbReference type="GO" id="GO:0016616">
    <property type="term" value="F:oxidoreductase activity, acting on the CH-OH group of donors, NAD or NADP as acceptor"/>
    <property type="evidence" value="ECO:0007669"/>
    <property type="project" value="InterPro"/>
</dbReference>
<sequence length="150" mass="16079">MEMSRCPQLFQPLDSYTATKSEGEAGIIKVNGTNGLLTCSLRPSGIFGPGERLFHLRLLQEGLGNFIIGDGNNIYDFTYVENVALAHICAERALASGGEVAEKVAGQEGLKRTLESFSHLRAKSQPNGGPSNAHRFLGGGRGTSIHFLSM</sequence>